<reference evidence="1" key="1">
    <citation type="journal article" date="2015" name="Nature">
        <title>Complex archaea that bridge the gap between prokaryotes and eukaryotes.</title>
        <authorList>
            <person name="Spang A."/>
            <person name="Saw J.H."/>
            <person name="Jorgensen S.L."/>
            <person name="Zaremba-Niedzwiedzka K."/>
            <person name="Martijn J."/>
            <person name="Lind A.E."/>
            <person name="van Eijk R."/>
            <person name="Schleper C."/>
            <person name="Guy L."/>
            <person name="Ettema T.J."/>
        </authorList>
    </citation>
    <scope>NUCLEOTIDE SEQUENCE</scope>
</reference>
<dbReference type="AlphaFoldDB" id="A0A0F8ZJI9"/>
<protein>
    <submittedName>
        <fullName evidence="1">Uncharacterized protein</fullName>
    </submittedName>
</protein>
<name>A0A0F8ZJI9_9ZZZZ</name>
<sequence length="62" mass="7430">MGRETDELEEVLMEVTCCDLCRQERELREAIGWYKANDDKKYDVCEEHAKDVKVIDFELILY</sequence>
<dbReference type="EMBL" id="LAZR01047550">
    <property type="protein sequence ID" value="KKK93957.1"/>
    <property type="molecule type" value="Genomic_DNA"/>
</dbReference>
<organism evidence="1">
    <name type="scientific">marine sediment metagenome</name>
    <dbReference type="NCBI Taxonomy" id="412755"/>
    <lineage>
        <taxon>unclassified sequences</taxon>
        <taxon>metagenomes</taxon>
        <taxon>ecological metagenomes</taxon>
    </lineage>
</organism>
<gene>
    <name evidence="1" type="ORF">LCGC14_2687680</name>
</gene>
<proteinExistence type="predicted"/>
<evidence type="ECO:0000313" key="1">
    <source>
        <dbReference type="EMBL" id="KKK93957.1"/>
    </source>
</evidence>
<accession>A0A0F8ZJI9</accession>
<comment type="caution">
    <text evidence="1">The sequence shown here is derived from an EMBL/GenBank/DDBJ whole genome shotgun (WGS) entry which is preliminary data.</text>
</comment>